<keyword evidence="3" id="KW-1185">Reference proteome</keyword>
<dbReference type="PANTHER" id="PTHR36440">
    <property type="entry name" value="PUTATIVE (AFU_ORTHOLOGUE AFUA_8G07350)-RELATED"/>
    <property type="match status" value="1"/>
</dbReference>
<dbReference type="EMBL" id="SZPZ01000002">
    <property type="protein sequence ID" value="TKK79535.1"/>
    <property type="molecule type" value="Genomic_DNA"/>
</dbReference>
<name>A0A4U3LTZ5_9ACTN</name>
<dbReference type="RefSeq" id="WP_137254493.1">
    <property type="nucleotide sequence ID" value="NZ_JBHSPQ010000001.1"/>
</dbReference>
<dbReference type="Pfam" id="PF07883">
    <property type="entry name" value="Cupin_2"/>
    <property type="match status" value="1"/>
</dbReference>
<dbReference type="AlphaFoldDB" id="A0A4U3LTZ5"/>
<dbReference type="InterPro" id="IPR011051">
    <property type="entry name" value="RmlC_Cupin_sf"/>
</dbReference>
<accession>A0A4U3LTZ5</accession>
<organism evidence="2 3">
    <name type="scientific">Kribbella jiaozuonensis</name>
    <dbReference type="NCBI Taxonomy" id="2575441"/>
    <lineage>
        <taxon>Bacteria</taxon>
        <taxon>Bacillati</taxon>
        <taxon>Actinomycetota</taxon>
        <taxon>Actinomycetes</taxon>
        <taxon>Propionibacteriales</taxon>
        <taxon>Kribbellaceae</taxon>
        <taxon>Kribbella</taxon>
    </lineage>
</organism>
<protein>
    <submittedName>
        <fullName evidence="2">Cupin domain-containing protein</fullName>
    </submittedName>
</protein>
<dbReference type="InterPro" id="IPR053146">
    <property type="entry name" value="QDO-like"/>
</dbReference>
<gene>
    <name evidence="2" type="ORF">FDA38_14125</name>
</gene>
<dbReference type="OrthoDB" id="9791637at2"/>
<comment type="caution">
    <text evidence="2">The sequence shown here is derived from an EMBL/GenBank/DDBJ whole genome shotgun (WGS) entry which is preliminary data.</text>
</comment>
<dbReference type="PANTHER" id="PTHR36440:SF1">
    <property type="entry name" value="PUTATIVE (AFU_ORTHOLOGUE AFUA_8G07350)-RELATED"/>
    <property type="match status" value="1"/>
</dbReference>
<evidence type="ECO:0000259" key="1">
    <source>
        <dbReference type="Pfam" id="PF07883"/>
    </source>
</evidence>
<proteinExistence type="predicted"/>
<evidence type="ECO:0000313" key="2">
    <source>
        <dbReference type="EMBL" id="TKK79535.1"/>
    </source>
</evidence>
<dbReference type="InterPro" id="IPR014710">
    <property type="entry name" value="RmlC-like_jellyroll"/>
</dbReference>
<sequence>MSTSIKPFAARADDGVRLATPTKGSIVIMADTLQTNGSLTVMELEVHPYDGPAAHTHLREDEVWYVLDGDFRFKAGDEMLRATTGGMAFGPRGVPHAFQNVGETVGRLLIITTPSGVERFFEQTDKMSRPVDPEELAAIGHANWIEFGGPPLSVSDPL</sequence>
<dbReference type="InterPro" id="IPR013096">
    <property type="entry name" value="Cupin_2"/>
</dbReference>
<evidence type="ECO:0000313" key="3">
    <source>
        <dbReference type="Proteomes" id="UP000305836"/>
    </source>
</evidence>
<reference evidence="2 3" key="1">
    <citation type="submission" date="2019-04" db="EMBL/GenBank/DDBJ databases">
        <title>Kribbella sp. NEAU-THZ 27 nov., a novel actinomycete isolated from soil.</title>
        <authorList>
            <person name="Duan L."/>
        </authorList>
    </citation>
    <scope>NUCLEOTIDE SEQUENCE [LARGE SCALE GENOMIC DNA]</scope>
    <source>
        <strain evidence="3">NEAU-THZ27</strain>
    </source>
</reference>
<dbReference type="Proteomes" id="UP000305836">
    <property type="component" value="Unassembled WGS sequence"/>
</dbReference>
<dbReference type="Gene3D" id="2.60.120.10">
    <property type="entry name" value="Jelly Rolls"/>
    <property type="match status" value="1"/>
</dbReference>
<feature type="domain" description="Cupin type-2" evidence="1">
    <location>
        <begin position="44"/>
        <end position="111"/>
    </location>
</feature>
<dbReference type="SUPFAM" id="SSF51182">
    <property type="entry name" value="RmlC-like cupins"/>
    <property type="match status" value="1"/>
</dbReference>